<evidence type="ECO:0000313" key="2">
    <source>
        <dbReference type="Proteomes" id="UP000306319"/>
    </source>
</evidence>
<evidence type="ECO:0000313" key="1">
    <source>
        <dbReference type="EMBL" id="TGY77123.1"/>
    </source>
</evidence>
<dbReference type="Proteomes" id="UP000306319">
    <property type="component" value="Unassembled WGS sequence"/>
</dbReference>
<proteinExistence type="predicted"/>
<gene>
    <name evidence="1" type="ORF">E5331_16060</name>
</gene>
<protein>
    <submittedName>
        <fullName evidence="1">Outer membrane protein assembly factor</fullName>
    </submittedName>
</protein>
<sequence>MNKKFLLSLQTFLPRKNQIKLISIKKIVIVSIIASPLLLICSCGSSRHVPMGSYLLDKVNIKINDSTDTFNEQEMSAYLRQLPNHKMLWSIKFRLGIYNMSGNDSTKWWNKWARKLGEAPVIFDSTLMDTGKEQLQKAMVNRGFMGAVVETDTVRDDSKRKIQVNYILNPGQPHIINSIDYIFPDTTFRTLVLNDSASFIVKPGQSLDRNQLDLQREIITQNLRNKGYYNFVKEFITFSADTTEGSKSVDLTMTLNPPHKSNSNPVVPNHEKFMIRNVVFITDYDAAKDISLATYQALDTLVYKKITILYNNKKYLRPSVLYENCFIHPGELYKQTEVDKTYQAFSRFGILKFINIRFIPQGKIGDTSLLDAYVVLTPAKSQSMELQLEGTNSEGDLGVAASATYTHRNIAKGSETLTAKLRGAYESLSGDLDGLLHNRYMEYSLDMGLNFPKFKAPFLTERFKRRINATSELNISMSYQERPEYTRIISTAGWSYKWIYNKNRNRYVLTPIDINYVYLPESTNNFIDQIAPDNPLLRYSYEDHFIMRSAFSFYHSNKKGSSPWQKSIQNNIYTIRTNFEFAGNLLFAISNILEHRSNYREDPYKVFGIRYSQYVKLNSDFSFLHIIDSRNSLALHVGFGVGYPYGNSYVLPFEKRFYGGGANGVRGWDVRTLGPGCYPGTNSMSDFINQCGDIRFDMSLEYRTKLFWVLELGAFVDAGNIWTIHNYSNQPGGLFKFNSFYKQLAAAYGLGIRMDFSYFLLRFDLGMKAHNPASGQEHWPIIHPQWKRDSSFHFSIGYPF</sequence>
<name>A0AC61RB96_9BACT</name>
<accession>A0AC61RB96</accession>
<comment type="caution">
    <text evidence="1">The sequence shown here is derived from an EMBL/GenBank/DDBJ whole genome shotgun (WGS) entry which is preliminary data.</text>
</comment>
<reference evidence="1" key="1">
    <citation type="submission" date="2019-04" db="EMBL/GenBank/DDBJ databases">
        <title>Microbes associate with the intestines of laboratory mice.</title>
        <authorList>
            <person name="Navarre W."/>
            <person name="Wong E."/>
            <person name="Huang K."/>
            <person name="Tropini C."/>
            <person name="Ng K."/>
            <person name="Yu B."/>
        </authorList>
    </citation>
    <scope>NUCLEOTIDE SEQUENCE</scope>
    <source>
        <strain evidence="1">NM04_E33</strain>
    </source>
</reference>
<dbReference type="EMBL" id="SRYB01000030">
    <property type="protein sequence ID" value="TGY77123.1"/>
    <property type="molecule type" value="Genomic_DNA"/>
</dbReference>
<organism evidence="1 2">
    <name type="scientific">Lepagella muris</name>
    <dbReference type="NCBI Taxonomy" id="3032870"/>
    <lineage>
        <taxon>Bacteria</taxon>
        <taxon>Pseudomonadati</taxon>
        <taxon>Bacteroidota</taxon>
        <taxon>Bacteroidia</taxon>
        <taxon>Bacteroidales</taxon>
        <taxon>Muribaculaceae</taxon>
        <taxon>Lepagella</taxon>
    </lineage>
</organism>
<keyword evidence="2" id="KW-1185">Reference proteome</keyword>